<dbReference type="InParanoid" id="A0A7J7DA30"/>
<protein>
    <submittedName>
        <fullName evidence="1">Uncharacterized protein</fullName>
    </submittedName>
</protein>
<keyword evidence="2" id="KW-1185">Reference proteome</keyword>
<evidence type="ECO:0000313" key="1">
    <source>
        <dbReference type="EMBL" id="KAF5743203.1"/>
    </source>
</evidence>
<comment type="caution">
    <text evidence="1">The sequence shown here is derived from an EMBL/GenBank/DDBJ whole genome shotgun (WGS) entry which is preliminary data.</text>
</comment>
<dbReference type="AlphaFoldDB" id="A0A7J7DA30"/>
<proteinExistence type="predicted"/>
<name>A0A7J7DA30_TRIWF</name>
<gene>
    <name evidence="1" type="ORF">HS088_TW09G01268</name>
</gene>
<sequence length="109" mass="12213">MPSTNNNNNKIKQQITNHRKRIEVPYLHPQKWVLGAKSTFVSVNNRTPFEFNRLIVSQNNGEFHGSSAGDSILALSGSQVAIERAPAVDSDIEPQQLRSFFKNTSYAVI</sequence>
<reference evidence="1 2" key="1">
    <citation type="journal article" date="2020" name="Nat. Commun.">
        <title>Genome of Tripterygium wilfordii and identification of cytochrome P450 involved in triptolide biosynthesis.</title>
        <authorList>
            <person name="Tu L."/>
            <person name="Su P."/>
            <person name="Zhang Z."/>
            <person name="Gao L."/>
            <person name="Wang J."/>
            <person name="Hu T."/>
            <person name="Zhou J."/>
            <person name="Zhang Y."/>
            <person name="Zhao Y."/>
            <person name="Liu Y."/>
            <person name="Song Y."/>
            <person name="Tong Y."/>
            <person name="Lu Y."/>
            <person name="Yang J."/>
            <person name="Xu C."/>
            <person name="Jia M."/>
            <person name="Peters R.J."/>
            <person name="Huang L."/>
            <person name="Gao W."/>
        </authorList>
    </citation>
    <scope>NUCLEOTIDE SEQUENCE [LARGE SCALE GENOMIC DNA]</scope>
    <source>
        <strain evidence="2">cv. XIE 37</strain>
        <tissue evidence="1">Leaf</tissue>
    </source>
</reference>
<dbReference type="Proteomes" id="UP000593562">
    <property type="component" value="Unassembled WGS sequence"/>
</dbReference>
<evidence type="ECO:0000313" key="2">
    <source>
        <dbReference type="Proteomes" id="UP000593562"/>
    </source>
</evidence>
<accession>A0A7J7DA30</accession>
<organism evidence="1 2">
    <name type="scientific">Tripterygium wilfordii</name>
    <name type="common">Thunder God vine</name>
    <dbReference type="NCBI Taxonomy" id="458696"/>
    <lineage>
        <taxon>Eukaryota</taxon>
        <taxon>Viridiplantae</taxon>
        <taxon>Streptophyta</taxon>
        <taxon>Embryophyta</taxon>
        <taxon>Tracheophyta</taxon>
        <taxon>Spermatophyta</taxon>
        <taxon>Magnoliopsida</taxon>
        <taxon>eudicotyledons</taxon>
        <taxon>Gunneridae</taxon>
        <taxon>Pentapetalae</taxon>
        <taxon>rosids</taxon>
        <taxon>fabids</taxon>
        <taxon>Celastrales</taxon>
        <taxon>Celastraceae</taxon>
        <taxon>Tripterygium</taxon>
    </lineage>
</organism>
<dbReference type="EMBL" id="JAAARO010000009">
    <property type="protein sequence ID" value="KAF5743203.1"/>
    <property type="molecule type" value="Genomic_DNA"/>
</dbReference>